<keyword evidence="1" id="KW-1133">Transmembrane helix</keyword>
<dbReference type="Pfam" id="PF24374">
    <property type="entry name" value="DUF7530"/>
    <property type="match status" value="1"/>
</dbReference>
<proteinExistence type="predicted"/>
<comment type="caution">
    <text evidence="2">The sequence shown here is derived from an EMBL/GenBank/DDBJ whole genome shotgun (WGS) entry which is preliminary data.</text>
</comment>
<keyword evidence="1" id="KW-0812">Transmembrane</keyword>
<gene>
    <name evidence="2" type="ORF">ACFPJ5_04420</name>
</gene>
<reference evidence="2 3" key="1">
    <citation type="journal article" date="2019" name="Int. J. Syst. Evol. Microbiol.">
        <title>The Global Catalogue of Microorganisms (GCM) 10K type strain sequencing project: providing services to taxonomists for standard genome sequencing and annotation.</title>
        <authorList>
            <consortium name="The Broad Institute Genomics Platform"/>
            <consortium name="The Broad Institute Genome Sequencing Center for Infectious Disease"/>
            <person name="Wu L."/>
            <person name="Ma J."/>
        </authorList>
    </citation>
    <scope>NUCLEOTIDE SEQUENCE [LARGE SCALE GENOMIC DNA]</scope>
    <source>
        <strain evidence="2 3">CGMCC 1.12237</strain>
    </source>
</reference>
<evidence type="ECO:0000313" key="2">
    <source>
        <dbReference type="EMBL" id="MFC5366171.1"/>
    </source>
</evidence>
<evidence type="ECO:0000313" key="3">
    <source>
        <dbReference type="Proteomes" id="UP001596201"/>
    </source>
</evidence>
<protein>
    <submittedName>
        <fullName evidence="2">Uncharacterized protein</fullName>
    </submittedName>
</protein>
<feature type="transmembrane region" description="Helical" evidence="1">
    <location>
        <begin position="184"/>
        <end position="201"/>
    </location>
</feature>
<feature type="transmembrane region" description="Helical" evidence="1">
    <location>
        <begin position="91"/>
        <end position="115"/>
    </location>
</feature>
<organism evidence="2 3">
    <name type="scientific">Salinirubrum litoreum</name>
    <dbReference type="NCBI Taxonomy" id="1126234"/>
    <lineage>
        <taxon>Archaea</taxon>
        <taxon>Methanobacteriati</taxon>
        <taxon>Methanobacteriota</taxon>
        <taxon>Stenosarchaea group</taxon>
        <taxon>Halobacteria</taxon>
        <taxon>Halobacteriales</taxon>
        <taxon>Haloferacaceae</taxon>
        <taxon>Salinirubrum</taxon>
    </lineage>
</organism>
<accession>A0ABD5R800</accession>
<dbReference type="Proteomes" id="UP001596201">
    <property type="component" value="Unassembled WGS sequence"/>
</dbReference>
<dbReference type="AlphaFoldDB" id="A0ABD5R800"/>
<feature type="transmembrane region" description="Helical" evidence="1">
    <location>
        <begin position="54"/>
        <end position="71"/>
    </location>
</feature>
<sequence>MTGPEYGDTWVYESIVGALPGIDLRESEAVALQFVVFEVGIVLLAFLYDLWTAALAGTAAVAVAAAGSVAMRRLGTGTRKLGAPEPYRRLLFGSSIEVVLAVLAFIALVTHLFVFDPQESALPLLSSLFGPEPPVLVVYLTLLVLWDLCYRIGTSWWAAVVSLWRGWRYDFDAETARGYRRLDAMNVLFAVGQAVLLPFLLDQPVLLLAVGGHIVAVTVVSGAAMVLTRPN</sequence>
<feature type="transmembrane region" description="Helical" evidence="1">
    <location>
        <begin position="135"/>
        <end position="164"/>
    </location>
</feature>
<dbReference type="EMBL" id="JBHSKX010000001">
    <property type="protein sequence ID" value="MFC5366171.1"/>
    <property type="molecule type" value="Genomic_DNA"/>
</dbReference>
<feature type="transmembrane region" description="Helical" evidence="1">
    <location>
        <begin position="207"/>
        <end position="227"/>
    </location>
</feature>
<keyword evidence="1" id="KW-0472">Membrane</keyword>
<dbReference type="InterPro" id="IPR055952">
    <property type="entry name" value="DUF7530"/>
</dbReference>
<dbReference type="RefSeq" id="WP_227228476.1">
    <property type="nucleotide sequence ID" value="NZ_JAJCVJ010000001.1"/>
</dbReference>
<evidence type="ECO:0000256" key="1">
    <source>
        <dbReference type="SAM" id="Phobius"/>
    </source>
</evidence>
<keyword evidence="3" id="KW-1185">Reference proteome</keyword>
<name>A0ABD5R800_9EURY</name>